<dbReference type="Pfam" id="PF04290">
    <property type="entry name" value="DctQ"/>
    <property type="match status" value="1"/>
</dbReference>
<feature type="transmembrane region" description="Helical" evidence="9">
    <location>
        <begin position="89"/>
        <end position="111"/>
    </location>
</feature>
<dbReference type="InterPro" id="IPR055348">
    <property type="entry name" value="DctQ"/>
</dbReference>
<evidence type="ECO:0000313" key="11">
    <source>
        <dbReference type="EMBL" id="NNM73360.1"/>
    </source>
</evidence>
<evidence type="ECO:0000256" key="9">
    <source>
        <dbReference type="RuleBase" id="RU369079"/>
    </source>
</evidence>
<keyword evidence="6 9" id="KW-1133">Transmembrane helix</keyword>
<comment type="similarity">
    <text evidence="8 9">Belongs to the TRAP transporter small permease family.</text>
</comment>
<dbReference type="PANTHER" id="PTHR35011:SF11">
    <property type="entry name" value="TRAP TRANSPORTER SMALL PERMEASE PROTEIN"/>
    <property type="match status" value="1"/>
</dbReference>
<comment type="function">
    <text evidence="9">Part of the tripartite ATP-independent periplasmic (TRAP) transport system.</text>
</comment>
<evidence type="ECO:0000256" key="6">
    <source>
        <dbReference type="ARBA" id="ARBA00022989"/>
    </source>
</evidence>
<dbReference type="Proteomes" id="UP000564885">
    <property type="component" value="Unassembled WGS sequence"/>
</dbReference>
<keyword evidence="3" id="KW-1003">Cell membrane</keyword>
<organism evidence="11 12">
    <name type="scientific">Enterovirga aerilata</name>
    <dbReference type="NCBI Taxonomy" id="2730920"/>
    <lineage>
        <taxon>Bacteria</taxon>
        <taxon>Pseudomonadati</taxon>
        <taxon>Pseudomonadota</taxon>
        <taxon>Alphaproteobacteria</taxon>
        <taxon>Hyphomicrobiales</taxon>
        <taxon>Methylobacteriaceae</taxon>
        <taxon>Enterovirga</taxon>
    </lineage>
</organism>
<evidence type="ECO:0000256" key="4">
    <source>
        <dbReference type="ARBA" id="ARBA00022519"/>
    </source>
</evidence>
<comment type="subunit">
    <text evidence="9">The complex comprises the extracytoplasmic solute receptor protein and the two transmembrane proteins.</text>
</comment>
<comment type="caution">
    <text evidence="11">The sequence shown here is derived from an EMBL/GenBank/DDBJ whole genome shotgun (WGS) entry which is preliminary data.</text>
</comment>
<dbReference type="GO" id="GO:0022857">
    <property type="term" value="F:transmembrane transporter activity"/>
    <property type="evidence" value="ECO:0007669"/>
    <property type="project" value="UniProtKB-UniRule"/>
</dbReference>
<evidence type="ECO:0000256" key="3">
    <source>
        <dbReference type="ARBA" id="ARBA00022475"/>
    </source>
</evidence>
<name>A0A849IBE1_9HYPH</name>
<evidence type="ECO:0000256" key="8">
    <source>
        <dbReference type="ARBA" id="ARBA00038436"/>
    </source>
</evidence>
<keyword evidence="2 9" id="KW-0813">Transport</keyword>
<keyword evidence="5 9" id="KW-0812">Transmembrane</keyword>
<feature type="transmembrane region" description="Helical" evidence="9">
    <location>
        <begin position="51"/>
        <end position="68"/>
    </location>
</feature>
<reference evidence="11 12" key="1">
    <citation type="submission" date="2020-04" db="EMBL/GenBank/DDBJ databases">
        <title>Enterovirga sp. isolate from soil.</title>
        <authorList>
            <person name="Chea S."/>
            <person name="Kim D.-U."/>
        </authorList>
    </citation>
    <scope>NUCLEOTIDE SEQUENCE [LARGE SCALE GENOMIC DNA]</scope>
    <source>
        <strain evidence="11 12">DB1703</strain>
    </source>
</reference>
<evidence type="ECO:0000256" key="2">
    <source>
        <dbReference type="ARBA" id="ARBA00022448"/>
    </source>
</evidence>
<evidence type="ECO:0000259" key="10">
    <source>
        <dbReference type="Pfam" id="PF04290"/>
    </source>
</evidence>
<keyword evidence="12" id="KW-1185">Reference proteome</keyword>
<dbReference type="GO" id="GO:0005886">
    <property type="term" value="C:plasma membrane"/>
    <property type="evidence" value="ECO:0007669"/>
    <property type="project" value="UniProtKB-SubCell"/>
</dbReference>
<feature type="domain" description="Tripartite ATP-independent periplasmic transporters DctQ component" evidence="10">
    <location>
        <begin position="27"/>
        <end position="155"/>
    </location>
</feature>
<proteinExistence type="inferred from homology"/>
<feature type="transmembrane region" description="Helical" evidence="9">
    <location>
        <begin position="131"/>
        <end position="149"/>
    </location>
</feature>
<feature type="transmembrane region" description="Helical" evidence="9">
    <location>
        <begin position="12"/>
        <end position="31"/>
    </location>
</feature>
<sequence length="172" mass="18647">MQASYIRAMDAIHRACLVVCGVCLAVIAIIIPWGVFTRYALNSAASWPEPLAVLLMIVLAFLSAVVCYREYLHIGVGIIPGLLHGPAKVALGVVIELCMAATNVFMLWWGISLVQTTWYQTIGEFPVVTVGMSYLPVPIAGLLTLLFVIERLWTGALFPAEPEDATATVSLE</sequence>
<dbReference type="PANTHER" id="PTHR35011">
    <property type="entry name" value="2,3-DIKETO-L-GULONATE TRAP TRANSPORTER SMALL PERMEASE PROTEIN YIAM"/>
    <property type="match status" value="1"/>
</dbReference>
<evidence type="ECO:0000313" key="12">
    <source>
        <dbReference type="Proteomes" id="UP000564885"/>
    </source>
</evidence>
<evidence type="ECO:0000256" key="1">
    <source>
        <dbReference type="ARBA" id="ARBA00004429"/>
    </source>
</evidence>
<dbReference type="GO" id="GO:0015740">
    <property type="term" value="P:C4-dicarboxylate transport"/>
    <property type="evidence" value="ECO:0007669"/>
    <property type="project" value="TreeGrafter"/>
</dbReference>
<keyword evidence="4 9" id="KW-0997">Cell inner membrane</keyword>
<dbReference type="InterPro" id="IPR007387">
    <property type="entry name" value="TRAP_DctQ"/>
</dbReference>
<accession>A0A849IBE1</accession>
<gene>
    <name evidence="11" type="ORF">HJG44_13305</name>
</gene>
<evidence type="ECO:0000256" key="7">
    <source>
        <dbReference type="ARBA" id="ARBA00023136"/>
    </source>
</evidence>
<dbReference type="AlphaFoldDB" id="A0A849IBE1"/>
<dbReference type="EMBL" id="JABEPP010000003">
    <property type="protein sequence ID" value="NNM73360.1"/>
    <property type="molecule type" value="Genomic_DNA"/>
</dbReference>
<evidence type="ECO:0000256" key="5">
    <source>
        <dbReference type="ARBA" id="ARBA00022692"/>
    </source>
</evidence>
<comment type="subcellular location">
    <subcellularLocation>
        <location evidence="1 9">Cell inner membrane</location>
        <topology evidence="1 9">Multi-pass membrane protein</topology>
    </subcellularLocation>
</comment>
<keyword evidence="7 9" id="KW-0472">Membrane</keyword>
<dbReference type="RefSeq" id="WP_171218815.1">
    <property type="nucleotide sequence ID" value="NZ_JABEPP010000003.1"/>
</dbReference>
<protein>
    <recommendedName>
        <fullName evidence="9">TRAP transporter small permease protein</fullName>
    </recommendedName>
</protein>